<dbReference type="Gene3D" id="3.30.565.10">
    <property type="entry name" value="Histidine kinase-like ATPase, C-terminal domain"/>
    <property type="match status" value="1"/>
</dbReference>
<keyword evidence="2" id="KW-1185">Reference proteome</keyword>
<evidence type="ECO:0008006" key="3">
    <source>
        <dbReference type="Google" id="ProtNLM"/>
    </source>
</evidence>
<protein>
    <recommendedName>
        <fullName evidence="3">Anti-sigma factor</fullName>
    </recommendedName>
</protein>
<dbReference type="EMBL" id="AP023396">
    <property type="protein sequence ID" value="BCK57838.1"/>
    <property type="molecule type" value="Genomic_DNA"/>
</dbReference>
<name>A0A7G1KRC1_9NOCA</name>
<reference evidence="1 2" key="1">
    <citation type="submission" date="2020-08" db="EMBL/GenBank/DDBJ databases">
        <title>Genome Sequencing of Nocardia wallacei strain FMUON74 and assembly.</title>
        <authorList>
            <person name="Toyokawa M."/>
            <person name="Uesaka K."/>
        </authorList>
    </citation>
    <scope>NUCLEOTIDE SEQUENCE [LARGE SCALE GENOMIC DNA]</scope>
    <source>
        <strain evidence="1 2">FMUON74</strain>
    </source>
</reference>
<organism evidence="1 2">
    <name type="scientific">Nocardia wallacei</name>
    <dbReference type="NCBI Taxonomy" id="480035"/>
    <lineage>
        <taxon>Bacteria</taxon>
        <taxon>Bacillati</taxon>
        <taxon>Actinomycetota</taxon>
        <taxon>Actinomycetes</taxon>
        <taxon>Mycobacteriales</taxon>
        <taxon>Nocardiaceae</taxon>
        <taxon>Nocardia</taxon>
    </lineage>
</organism>
<proteinExistence type="predicted"/>
<dbReference type="RefSeq" id="WP_187684687.1">
    <property type="nucleotide sequence ID" value="NZ_AP023396.1"/>
</dbReference>
<dbReference type="KEGG" id="nwl:NWFMUON74_56100"/>
<dbReference type="AlphaFoldDB" id="A0A7G1KRC1"/>
<evidence type="ECO:0000313" key="1">
    <source>
        <dbReference type="EMBL" id="BCK57838.1"/>
    </source>
</evidence>
<dbReference type="GeneID" id="80350045"/>
<evidence type="ECO:0000313" key="2">
    <source>
        <dbReference type="Proteomes" id="UP000516173"/>
    </source>
</evidence>
<accession>A0A7G1KRC1</accession>
<dbReference type="InterPro" id="IPR036890">
    <property type="entry name" value="HATPase_C_sf"/>
</dbReference>
<dbReference type="Proteomes" id="UP000516173">
    <property type="component" value="Chromosome"/>
</dbReference>
<sequence>MDSSDEVAEPVTPTRTIGVRVRADFEDLALLRAVTETVALFADFAMDQVVDIRLAVEEVAGALVQDSVRDTELDCAFEYDRAGMRVRITGVTTSEKGPDEGGMGWHIVSALTDALTTSVGPFESALGGHRATIEFCCTAAVTDDR</sequence>
<gene>
    <name evidence="1" type="ORF">NWFMUON74_56100</name>
</gene>